<dbReference type="OrthoDB" id="6022368at2759"/>
<dbReference type="SUPFAM" id="SSF81321">
    <property type="entry name" value="Family A G protein-coupled receptor-like"/>
    <property type="match status" value="1"/>
</dbReference>
<keyword evidence="8" id="KW-0675">Receptor</keyword>
<evidence type="ECO:0000256" key="4">
    <source>
        <dbReference type="ARBA" id="ARBA00022692"/>
    </source>
</evidence>
<keyword evidence="4 12" id="KW-0812">Transmembrane</keyword>
<reference evidence="15 17" key="2">
    <citation type="journal article" date="2013" name="Nature">
        <title>Insights into bilaterian evolution from three spiralian genomes.</title>
        <authorList>
            <person name="Simakov O."/>
            <person name="Marletaz F."/>
            <person name="Cho S.J."/>
            <person name="Edsinger-Gonzales E."/>
            <person name="Havlak P."/>
            <person name="Hellsten U."/>
            <person name="Kuo D.H."/>
            <person name="Larsson T."/>
            <person name="Lv J."/>
            <person name="Arendt D."/>
            <person name="Savage R."/>
            <person name="Osoegawa K."/>
            <person name="de Jong P."/>
            <person name="Grimwood J."/>
            <person name="Chapman J.A."/>
            <person name="Shapiro H."/>
            <person name="Aerts A."/>
            <person name="Otillar R.P."/>
            <person name="Terry A.Y."/>
            <person name="Boore J.L."/>
            <person name="Grigoriev I.V."/>
            <person name="Lindberg D.R."/>
            <person name="Seaver E.C."/>
            <person name="Weisblat D.A."/>
            <person name="Putnam N.H."/>
            <person name="Rokhsar D.S."/>
        </authorList>
    </citation>
    <scope>NUCLEOTIDE SEQUENCE</scope>
    <source>
        <strain evidence="15 17">I ESC-2004</strain>
    </source>
</reference>
<dbReference type="SUPFAM" id="SSF111418">
    <property type="entry name" value="Hormone receptor domain"/>
    <property type="match status" value="1"/>
</dbReference>
<dbReference type="PANTHER" id="PTHR45620">
    <property type="entry name" value="PDF RECEPTOR-LIKE PROTEIN-RELATED"/>
    <property type="match status" value="1"/>
</dbReference>
<evidence type="ECO:0000256" key="5">
    <source>
        <dbReference type="ARBA" id="ARBA00022989"/>
    </source>
</evidence>
<evidence type="ECO:0000256" key="7">
    <source>
        <dbReference type="ARBA" id="ARBA00023136"/>
    </source>
</evidence>
<evidence type="ECO:0000256" key="12">
    <source>
        <dbReference type="SAM" id="Phobius"/>
    </source>
</evidence>
<keyword evidence="7 12" id="KW-0472">Membrane</keyword>
<comment type="similarity">
    <text evidence="2">Belongs to the G-protein coupled receptor 2 family.</text>
</comment>
<feature type="transmembrane region" description="Helical" evidence="12">
    <location>
        <begin position="177"/>
        <end position="206"/>
    </location>
</feature>
<evidence type="ECO:0008006" key="18">
    <source>
        <dbReference type="Google" id="ProtNLM"/>
    </source>
</evidence>
<feature type="domain" description="G-protein coupled receptors family 2 profile 2" evidence="14">
    <location>
        <begin position="89"/>
        <end position="357"/>
    </location>
</feature>
<keyword evidence="9" id="KW-0325">Glycoprotein</keyword>
<keyword evidence="3" id="KW-1003">Cell membrane</keyword>
<feature type="transmembrane region" description="Helical" evidence="12">
    <location>
        <begin position="89"/>
        <end position="110"/>
    </location>
</feature>
<feature type="domain" description="G-protein coupled receptors family 2 profile 1" evidence="13">
    <location>
        <begin position="12"/>
        <end position="77"/>
    </location>
</feature>
<dbReference type="Gene3D" id="1.20.1070.10">
    <property type="entry name" value="Rhodopsin 7-helix transmembrane proteins"/>
    <property type="match status" value="1"/>
</dbReference>
<proteinExistence type="inferred from homology"/>
<evidence type="ECO:0000256" key="11">
    <source>
        <dbReference type="SAM" id="MobiDB-lite"/>
    </source>
</evidence>
<dbReference type="EMBL" id="KB308784">
    <property type="protein sequence ID" value="ELT96601.1"/>
    <property type="molecule type" value="Genomic_DNA"/>
</dbReference>
<feature type="transmembrane region" description="Helical" evidence="12">
    <location>
        <begin position="122"/>
        <end position="141"/>
    </location>
</feature>
<dbReference type="PROSITE" id="PS50261">
    <property type="entry name" value="G_PROTEIN_RECEP_F2_4"/>
    <property type="match status" value="1"/>
</dbReference>
<dbReference type="SMART" id="SM00008">
    <property type="entry name" value="HormR"/>
    <property type="match status" value="1"/>
</dbReference>
<dbReference type="InterPro" id="IPR017981">
    <property type="entry name" value="GPCR_2-like_7TM"/>
</dbReference>
<dbReference type="EnsemblMetazoa" id="CapteT130410">
    <property type="protein sequence ID" value="CapteP130410"/>
    <property type="gene ID" value="CapteG130410"/>
</dbReference>
<evidence type="ECO:0000256" key="8">
    <source>
        <dbReference type="ARBA" id="ARBA00023170"/>
    </source>
</evidence>
<dbReference type="GO" id="GO:0007188">
    <property type="term" value="P:adenylate cyclase-modulating G protein-coupled receptor signaling pathway"/>
    <property type="evidence" value="ECO:0007669"/>
    <property type="project" value="TreeGrafter"/>
</dbReference>
<dbReference type="PROSITE" id="PS00649">
    <property type="entry name" value="G_PROTEIN_RECEP_F2_1"/>
    <property type="match status" value="1"/>
</dbReference>
<name>R7TYV0_CAPTE</name>
<dbReference type="PROSITE" id="PS50227">
    <property type="entry name" value="G_PROTEIN_RECEP_F2_3"/>
    <property type="match status" value="1"/>
</dbReference>
<reference evidence="17" key="1">
    <citation type="submission" date="2012-12" db="EMBL/GenBank/DDBJ databases">
        <authorList>
            <person name="Hellsten U."/>
            <person name="Grimwood J."/>
            <person name="Chapman J.A."/>
            <person name="Shapiro H."/>
            <person name="Aerts A."/>
            <person name="Otillar R.P."/>
            <person name="Terry A.Y."/>
            <person name="Boore J.L."/>
            <person name="Simakov O."/>
            <person name="Marletaz F."/>
            <person name="Cho S.-J."/>
            <person name="Edsinger-Gonzales E."/>
            <person name="Havlak P."/>
            <person name="Kuo D.-H."/>
            <person name="Larsson T."/>
            <person name="Lv J."/>
            <person name="Arendt D."/>
            <person name="Savage R."/>
            <person name="Osoegawa K."/>
            <person name="de Jong P."/>
            <person name="Lindberg D.R."/>
            <person name="Seaver E.C."/>
            <person name="Weisblat D.A."/>
            <person name="Putnam N.H."/>
            <person name="Grigoriev I.V."/>
            <person name="Rokhsar D.S."/>
        </authorList>
    </citation>
    <scope>NUCLEOTIDE SEQUENCE</scope>
    <source>
        <strain evidence="17">I ESC-2004</strain>
    </source>
</reference>
<dbReference type="Proteomes" id="UP000014760">
    <property type="component" value="Unassembled WGS sequence"/>
</dbReference>
<keyword evidence="6" id="KW-0297">G-protein coupled receptor</keyword>
<evidence type="ECO:0000256" key="1">
    <source>
        <dbReference type="ARBA" id="ARBA00004651"/>
    </source>
</evidence>
<evidence type="ECO:0000256" key="6">
    <source>
        <dbReference type="ARBA" id="ARBA00023040"/>
    </source>
</evidence>
<dbReference type="PANTHER" id="PTHR45620:SF1">
    <property type="entry name" value="G-PROTEIN COUPLED RECEPTORS FAMILY 2 PROFILE 2 DOMAIN-CONTAINING PROTEIN"/>
    <property type="match status" value="1"/>
</dbReference>
<protein>
    <recommendedName>
        <fullName evidence="18">Parathyroid hormone/parathyroid hormone-related peptide receptor</fullName>
    </recommendedName>
</protein>
<dbReference type="HOGENOM" id="CLU_002753_4_2_1"/>
<evidence type="ECO:0000256" key="3">
    <source>
        <dbReference type="ARBA" id="ARBA00022475"/>
    </source>
</evidence>
<feature type="transmembrane region" description="Helical" evidence="12">
    <location>
        <begin position="218"/>
        <end position="236"/>
    </location>
</feature>
<keyword evidence="10" id="KW-0807">Transducer</keyword>
<dbReference type="GO" id="GO:0008528">
    <property type="term" value="F:G protein-coupled peptide receptor activity"/>
    <property type="evidence" value="ECO:0007669"/>
    <property type="project" value="TreeGrafter"/>
</dbReference>
<evidence type="ECO:0000259" key="14">
    <source>
        <dbReference type="PROSITE" id="PS50261"/>
    </source>
</evidence>
<dbReference type="EMBL" id="AMQN01011261">
    <property type="status" value="NOT_ANNOTATED_CDS"/>
    <property type="molecule type" value="Genomic_DNA"/>
</dbReference>
<dbReference type="Pfam" id="PF02793">
    <property type="entry name" value="HRM"/>
    <property type="match status" value="1"/>
</dbReference>
<dbReference type="Gene3D" id="4.10.1240.10">
    <property type="entry name" value="GPCR, family 2, extracellular hormone receptor domain"/>
    <property type="match status" value="1"/>
</dbReference>
<dbReference type="InterPro" id="IPR000832">
    <property type="entry name" value="GPCR_2_secretin-like"/>
</dbReference>
<feature type="transmembrane region" description="Helical" evidence="12">
    <location>
        <begin position="333"/>
        <end position="356"/>
    </location>
</feature>
<feature type="transmembrane region" description="Helical" evidence="12">
    <location>
        <begin position="300"/>
        <end position="321"/>
    </location>
</feature>
<reference evidence="16" key="3">
    <citation type="submission" date="2015-06" db="UniProtKB">
        <authorList>
            <consortium name="EnsemblMetazoa"/>
        </authorList>
    </citation>
    <scope>IDENTIFICATION</scope>
</reference>
<feature type="compositionally biased region" description="Polar residues" evidence="11">
    <location>
        <begin position="471"/>
        <end position="480"/>
    </location>
</feature>
<dbReference type="CDD" id="cd15272">
    <property type="entry name" value="7tmB1_PTH-R_related"/>
    <property type="match status" value="1"/>
</dbReference>
<dbReference type="InterPro" id="IPR036445">
    <property type="entry name" value="GPCR_2_extracell_dom_sf"/>
</dbReference>
<dbReference type="PROSITE" id="PS00650">
    <property type="entry name" value="G_PROTEIN_RECEP_F2_2"/>
    <property type="match status" value="1"/>
</dbReference>
<accession>R7TYV0</accession>
<dbReference type="PRINTS" id="PR00249">
    <property type="entry name" value="GPCRSECRETIN"/>
</dbReference>
<organism evidence="15">
    <name type="scientific">Capitella teleta</name>
    <name type="common">Polychaete worm</name>
    <dbReference type="NCBI Taxonomy" id="283909"/>
    <lineage>
        <taxon>Eukaryota</taxon>
        <taxon>Metazoa</taxon>
        <taxon>Spiralia</taxon>
        <taxon>Lophotrochozoa</taxon>
        <taxon>Annelida</taxon>
        <taxon>Polychaeta</taxon>
        <taxon>Sedentaria</taxon>
        <taxon>Scolecida</taxon>
        <taxon>Capitellidae</taxon>
        <taxon>Capitella</taxon>
    </lineage>
</organism>
<dbReference type="Pfam" id="PF00002">
    <property type="entry name" value="7tm_2"/>
    <property type="match status" value="1"/>
</dbReference>
<evidence type="ECO:0000313" key="15">
    <source>
        <dbReference type="EMBL" id="ELT96601.1"/>
    </source>
</evidence>
<evidence type="ECO:0000313" key="17">
    <source>
        <dbReference type="Proteomes" id="UP000014760"/>
    </source>
</evidence>
<keyword evidence="5 12" id="KW-1133">Transmembrane helix</keyword>
<dbReference type="InterPro" id="IPR050332">
    <property type="entry name" value="GPCR_2"/>
</dbReference>
<evidence type="ECO:0000256" key="9">
    <source>
        <dbReference type="ARBA" id="ARBA00023180"/>
    </source>
</evidence>
<comment type="subcellular location">
    <subcellularLocation>
        <location evidence="1">Cell membrane</location>
        <topology evidence="1">Multi-pass membrane protein</topology>
    </subcellularLocation>
</comment>
<evidence type="ECO:0000256" key="2">
    <source>
        <dbReference type="ARBA" id="ARBA00005314"/>
    </source>
</evidence>
<dbReference type="AlphaFoldDB" id="R7TYV0"/>
<feature type="region of interest" description="Disordered" evidence="11">
    <location>
        <begin position="402"/>
        <end position="480"/>
    </location>
</feature>
<gene>
    <name evidence="15" type="ORF">CAPTEDRAFT_130410</name>
</gene>
<dbReference type="GO" id="GO:0007166">
    <property type="term" value="P:cell surface receptor signaling pathway"/>
    <property type="evidence" value="ECO:0007669"/>
    <property type="project" value="InterPro"/>
</dbReference>
<dbReference type="STRING" id="283909.R7TYV0"/>
<evidence type="ECO:0000259" key="13">
    <source>
        <dbReference type="PROSITE" id="PS50227"/>
    </source>
</evidence>
<feature type="transmembrane region" description="Helical" evidence="12">
    <location>
        <begin position="256"/>
        <end position="280"/>
    </location>
</feature>
<keyword evidence="17" id="KW-1185">Reference proteome</keyword>
<sequence length="480" mass="55349">LNNESHLAESSCPLLWDGVMCWPLSKPGTIVQPCPNYINRFNVSAFATKHCEADGEWRINPQTNYSWTNFSGCISHENEFYFQDHIPKIHIIFSVGYGLSLITLLAAVILMSLFKKLRCPRTTLHVHLFVSFIVRAAVSFLKENLFVGGVGLEKDVIRDPLGNIEFIPNGTYWECKLLYVLSLYVISANCMWIFVEGLYLHMLIFMSVFSENSSVKSYIIFGWASPLVFILPWIAVRATLDDVMCWNTATEAAYWWIVRAPVTAAMAINFVFFLNILRVLFTKLKASNTPEARKFRYRKLAKSTLVLIPLYGVHYVVFIWIEPTHVSDLTQVVWLYFEMTFNSFQGFFIAMLFCFLNGEVQSEIKKKWQRYQLSRDSAWRTSNRSNVFNTTTTFANSRFRTSRTPSLNLDGGSSRRNSSSPKVQKLNGIFRKPDRSRSNTRSRSNSRTECEPLTTDIMKQNKRPEEIIMITTPQNADQFK</sequence>
<dbReference type="GO" id="GO:0005886">
    <property type="term" value="C:plasma membrane"/>
    <property type="evidence" value="ECO:0007669"/>
    <property type="project" value="UniProtKB-SubCell"/>
</dbReference>
<evidence type="ECO:0000313" key="16">
    <source>
        <dbReference type="EnsemblMetazoa" id="CapteP130410"/>
    </source>
</evidence>
<feature type="non-terminal residue" evidence="15">
    <location>
        <position position="1"/>
    </location>
</feature>
<evidence type="ECO:0000256" key="10">
    <source>
        <dbReference type="ARBA" id="ARBA00023224"/>
    </source>
</evidence>
<dbReference type="InterPro" id="IPR017983">
    <property type="entry name" value="GPCR_2_secretin-like_CS"/>
</dbReference>
<dbReference type="GO" id="GO:0017046">
    <property type="term" value="F:peptide hormone binding"/>
    <property type="evidence" value="ECO:0007669"/>
    <property type="project" value="TreeGrafter"/>
</dbReference>
<dbReference type="OMA" id="SLENRTW"/>
<dbReference type="InterPro" id="IPR001879">
    <property type="entry name" value="GPCR_2_extracellular_dom"/>
</dbReference>